<feature type="transmembrane region" description="Helical" evidence="1">
    <location>
        <begin position="325"/>
        <end position="344"/>
    </location>
</feature>
<evidence type="ECO:0000313" key="3">
    <source>
        <dbReference type="Proteomes" id="UP000049855"/>
    </source>
</evidence>
<evidence type="ECO:0000313" key="2">
    <source>
        <dbReference type="EMBL" id="CQR70533.1"/>
    </source>
</evidence>
<reference evidence="3" key="1">
    <citation type="submission" date="2015-03" db="EMBL/GenBank/DDBJ databases">
        <authorList>
            <person name="Nijsse Bart"/>
        </authorList>
    </citation>
    <scope>NUCLEOTIDE SEQUENCE [LARGE SCALE GENOMIC DNA]</scope>
</reference>
<keyword evidence="1" id="KW-1133">Transmembrane helix</keyword>
<proteinExistence type="predicted"/>
<dbReference type="RefSeq" id="WP_021169263.1">
    <property type="nucleotide sequence ID" value="NZ_CTRP01000003.1"/>
</dbReference>
<feature type="transmembrane region" description="Helical" evidence="1">
    <location>
        <begin position="12"/>
        <end position="31"/>
    </location>
</feature>
<feature type="transmembrane region" description="Helical" evidence="1">
    <location>
        <begin position="224"/>
        <end position="252"/>
    </location>
</feature>
<dbReference type="AlphaFoldDB" id="A0A0U1KUH1"/>
<evidence type="ECO:0000256" key="1">
    <source>
        <dbReference type="SAM" id="Phobius"/>
    </source>
</evidence>
<feature type="transmembrane region" description="Helical" evidence="1">
    <location>
        <begin position="92"/>
        <end position="110"/>
    </location>
</feature>
<dbReference type="Proteomes" id="UP000049855">
    <property type="component" value="Unassembled WGS sequence"/>
</dbReference>
<feature type="transmembrane region" description="Helical" evidence="1">
    <location>
        <begin position="119"/>
        <end position="138"/>
    </location>
</feature>
<keyword evidence="1" id="KW-0472">Membrane</keyword>
<organism evidence="2 3">
    <name type="scientific">Sporomusa ovata</name>
    <dbReference type="NCBI Taxonomy" id="2378"/>
    <lineage>
        <taxon>Bacteria</taxon>
        <taxon>Bacillati</taxon>
        <taxon>Bacillota</taxon>
        <taxon>Negativicutes</taxon>
        <taxon>Selenomonadales</taxon>
        <taxon>Sporomusaceae</taxon>
        <taxon>Sporomusa</taxon>
    </lineage>
</organism>
<sequence>MKKSTSLVFRPMNLIAAFLIFYIILSSYSIYMVVYSAIAKPIQLGMLLLGFSTFLIHFSMRRIRIKMVLLPLVVYVVLLLASIFNGSDLYEVAMRFLRFVAVYYVVVVFAEHDIDVLKVLYQVIFAMAVFMLACYITFDLIAPDLGLSYYYNEPTSITTGLTSTIVYESRFGIYFRWATTSPLFGLQIPRCNGFSWEAGQYQMYLNYVLLYLLHIAKKVDWKKVAIIIVCLVSTFSAMGWLIAIIICSIWILRQRNTIYKWSEMIVCGIIGIYSGYQIIIEKMGSISYASRSSELFLLKDIFFKNNIFGTIELTQDMANSVLRFLWDYGYIAAALVVLIVVALIRNKKLFPDVGTKIVFSAWFFLSLFNEPIEYANITYLLVSMILVYKTRVTNIPKGVSQSIRS</sequence>
<keyword evidence="3" id="KW-1185">Reference proteome</keyword>
<keyword evidence="1" id="KW-0812">Transmembrane</keyword>
<gene>
    <name evidence="2" type="ORF">SpAn4DRAFT_1502</name>
</gene>
<feature type="transmembrane region" description="Helical" evidence="1">
    <location>
        <begin position="264"/>
        <end position="280"/>
    </location>
</feature>
<feature type="transmembrane region" description="Helical" evidence="1">
    <location>
        <begin position="68"/>
        <end position="86"/>
    </location>
</feature>
<name>A0A0U1KUH1_9FIRM</name>
<dbReference type="EMBL" id="CTRP01000003">
    <property type="protein sequence ID" value="CQR70533.1"/>
    <property type="molecule type" value="Genomic_DNA"/>
</dbReference>
<feature type="transmembrane region" description="Helical" evidence="1">
    <location>
        <begin position="37"/>
        <end position="56"/>
    </location>
</feature>
<accession>A0A0U1KUH1</accession>
<protein>
    <submittedName>
        <fullName evidence="2">Uncharacterized protein</fullName>
    </submittedName>
</protein>